<evidence type="ECO:0000313" key="8">
    <source>
        <dbReference type="Proteomes" id="UP000559987"/>
    </source>
</evidence>
<dbReference type="InterPro" id="IPR009056">
    <property type="entry name" value="Cyt_c-like_dom"/>
</dbReference>
<name>A0A839UNZ9_9GAMM</name>
<keyword evidence="3 4" id="KW-0408">Iron</keyword>
<evidence type="ECO:0000256" key="2">
    <source>
        <dbReference type="ARBA" id="ARBA00022723"/>
    </source>
</evidence>
<feature type="transmembrane region" description="Helical" evidence="5">
    <location>
        <begin position="176"/>
        <end position="195"/>
    </location>
</feature>
<dbReference type="GO" id="GO:0020037">
    <property type="term" value="F:heme binding"/>
    <property type="evidence" value="ECO:0007669"/>
    <property type="project" value="InterPro"/>
</dbReference>
<dbReference type="EMBL" id="JACHXZ010000004">
    <property type="protein sequence ID" value="MBB3169483.1"/>
    <property type="molecule type" value="Genomic_DNA"/>
</dbReference>
<dbReference type="InterPro" id="IPR036909">
    <property type="entry name" value="Cyt_c-like_dom_sf"/>
</dbReference>
<dbReference type="InterPro" id="IPR010389">
    <property type="entry name" value="Urate_ox_N"/>
</dbReference>
<feature type="transmembrane region" description="Helical" evidence="5">
    <location>
        <begin position="282"/>
        <end position="299"/>
    </location>
</feature>
<keyword evidence="2 4" id="KW-0479">Metal-binding</keyword>
<evidence type="ECO:0000313" key="7">
    <source>
        <dbReference type="EMBL" id="MBB3169483.1"/>
    </source>
</evidence>
<dbReference type="Proteomes" id="UP000559987">
    <property type="component" value="Unassembled WGS sequence"/>
</dbReference>
<feature type="transmembrane region" description="Helical" evidence="5">
    <location>
        <begin position="15"/>
        <end position="36"/>
    </location>
</feature>
<accession>A0A839UNZ9</accession>
<evidence type="ECO:0000259" key="6">
    <source>
        <dbReference type="PROSITE" id="PS51007"/>
    </source>
</evidence>
<keyword evidence="5" id="KW-0472">Membrane</keyword>
<sequence>MEALILEWLNLAVRWFHLVAGIAWIGASFYFIWADLSLREPPAAKREQGIKGDLWAIHGGGIYEVSKYHTRPEVMPGTLHWFKWEAYSTWISGSALMVLFYYAQADMMLMKAGGVLSASQSIVASVVFIGSGVLIYEMLVRSPLVKRGILFAALLVVLIGAASFVAFELFAARAALVHLGAFMGSVMAGNVLFGIMPAQRKFIAAVGSGDPLPEADMAFAKLRSTHNNYLTLPVLLCMIGNHSPFLYGHPQAWLCITILAALLAWGRHFFNLKHQGQTRYGILLSAALGVVILAGAMAHTTHKALPATEGAKAAADIDGLAQLVATHCGNCHATAPTQAGFAEAPGGLLIETPDQLRALKARALPAIQSSYMPLGNFTGLTDEQRAQMLAWLSAQ</sequence>
<dbReference type="AlphaFoldDB" id="A0A839UNZ9"/>
<feature type="domain" description="Cytochrome c" evidence="6">
    <location>
        <begin position="315"/>
        <end position="395"/>
    </location>
</feature>
<dbReference type="RefSeq" id="WP_183910991.1">
    <property type="nucleotide sequence ID" value="NZ_JACHXZ010000004.1"/>
</dbReference>
<dbReference type="SUPFAM" id="SSF46626">
    <property type="entry name" value="Cytochrome c"/>
    <property type="match status" value="1"/>
</dbReference>
<proteinExistence type="predicted"/>
<feature type="transmembrane region" description="Helical" evidence="5">
    <location>
        <begin position="148"/>
        <end position="170"/>
    </location>
</feature>
<comment type="caution">
    <text evidence="7">The sequence shown here is derived from an EMBL/GenBank/DDBJ whole genome shotgun (WGS) entry which is preliminary data.</text>
</comment>
<evidence type="ECO:0000256" key="5">
    <source>
        <dbReference type="SAM" id="Phobius"/>
    </source>
</evidence>
<dbReference type="Pfam" id="PF06181">
    <property type="entry name" value="Urate_ox_N"/>
    <property type="match status" value="1"/>
</dbReference>
<evidence type="ECO:0000256" key="1">
    <source>
        <dbReference type="ARBA" id="ARBA00022617"/>
    </source>
</evidence>
<organism evidence="7 8">
    <name type="scientific">Simiduia aestuariiviva</name>
    <dbReference type="NCBI Taxonomy" id="1510459"/>
    <lineage>
        <taxon>Bacteria</taxon>
        <taxon>Pseudomonadati</taxon>
        <taxon>Pseudomonadota</taxon>
        <taxon>Gammaproteobacteria</taxon>
        <taxon>Cellvibrionales</taxon>
        <taxon>Cellvibrionaceae</taxon>
        <taxon>Simiduia</taxon>
    </lineage>
</organism>
<keyword evidence="8" id="KW-1185">Reference proteome</keyword>
<keyword evidence="1 4" id="KW-0349">Heme</keyword>
<feature type="transmembrane region" description="Helical" evidence="5">
    <location>
        <begin position="115"/>
        <end position="136"/>
    </location>
</feature>
<dbReference type="PROSITE" id="PS51007">
    <property type="entry name" value="CYTC"/>
    <property type="match status" value="1"/>
</dbReference>
<dbReference type="GO" id="GO:0046872">
    <property type="term" value="F:metal ion binding"/>
    <property type="evidence" value="ECO:0007669"/>
    <property type="project" value="UniProtKB-KW"/>
</dbReference>
<dbReference type="GO" id="GO:0009055">
    <property type="term" value="F:electron transfer activity"/>
    <property type="evidence" value="ECO:0007669"/>
    <property type="project" value="InterPro"/>
</dbReference>
<protein>
    <submittedName>
        <fullName evidence="7">Putative membrane protein</fullName>
    </submittedName>
</protein>
<feature type="transmembrane region" description="Helical" evidence="5">
    <location>
        <begin position="251"/>
        <end position="270"/>
    </location>
</feature>
<feature type="transmembrane region" description="Helical" evidence="5">
    <location>
        <begin position="84"/>
        <end position="103"/>
    </location>
</feature>
<evidence type="ECO:0000256" key="4">
    <source>
        <dbReference type="PROSITE-ProRule" id="PRU00433"/>
    </source>
</evidence>
<gene>
    <name evidence="7" type="ORF">FHS30_002696</name>
</gene>
<reference evidence="7 8" key="1">
    <citation type="submission" date="2020-08" db="EMBL/GenBank/DDBJ databases">
        <title>Genomic Encyclopedia of Type Strains, Phase III (KMG-III): the genomes of soil and plant-associated and newly described type strains.</title>
        <authorList>
            <person name="Whitman W."/>
        </authorList>
    </citation>
    <scope>NUCLEOTIDE SEQUENCE [LARGE SCALE GENOMIC DNA]</scope>
    <source>
        <strain evidence="7 8">CECT 8571</strain>
    </source>
</reference>
<evidence type="ECO:0000256" key="3">
    <source>
        <dbReference type="ARBA" id="ARBA00023004"/>
    </source>
</evidence>
<keyword evidence="5" id="KW-0812">Transmembrane</keyword>
<keyword evidence="5" id="KW-1133">Transmembrane helix</keyword>